<evidence type="ECO:0000313" key="7">
    <source>
        <dbReference type="Proteomes" id="UP000280935"/>
    </source>
</evidence>
<dbReference type="PROSITE" id="PS00211">
    <property type="entry name" value="ABC_TRANSPORTER_1"/>
    <property type="match status" value="1"/>
</dbReference>
<feature type="domain" description="ABC transporter" evidence="5">
    <location>
        <begin position="3"/>
        <end position="238"/>
    </location>
</feature>
<evidence type="ECO:0000259" key="5">
    <source>
        <dbReference type="PROSITE" id="PS50893"/>
    </source>
</evidence>
<dbReference type="OrthoDB" id="5296765at2"/>
<dbReference type="SMART" id="SM00382">
    <property type="entry name" value="AAA"/>
    <property type="match status" value="1"/>
</dbReference>
<reference evidence="6 7" key="1">
    <citation type="submission" date="2018-11" db="EMBL/GenBank/DDBJ databases">
        <title>Genomes From Bacteria Associated with the Canine Oral Cavity: a Test Case for Automated Genome-Based Taxonomic Assignment.</title>
        <authorList>
            <person name="Coil D.A."/>
            <person name="Jospin G."/>
            <person name="Darling A.E."/>
            <person name="Wallis C."/>
            <person name="Davis I.J."/>
            <person name="Harris S."/>
            <person name="Eisen J.A."/>
            <person name="Holcombe L.J."/>
            <person name="O'Flynn C."/>
        </authorList>
    </citation>
    <scope>NUCLEOTIDE SEQUENCE [LARGE SCALE GENOMIC DNA]</scope>
    <source>
        <strain evidence="6 7">OH2822_COT-296</strain>
    </source>
</reference>
<keyword evidence="3 6" id="KW-0067">ATP-binding</keyword>
<gene>
    <name evidence="6" type="ORF">EII35_04625</name>
</gene>
<keyword evidence="4" id="KW-1278">Translocase</keyword>
<dbReference type="CDD" id="cd03214">
    <property type="entry name" value="ABC_Iron-Siderophores_B12_Hemin"/>
    <property type="match status" value="1"/>
</dbReference>
<evidence type="ECO:0000256" key="3">
    <source>
        <dbReference type="ARBA" id="ARBA00022840"/>
    </source>
</evidence>
<keyword evidence="2" id="KW-0547">Nucleotide-binding</keyword>
<name>A0A3P1WV31_9ACTN</name>
<dbReference type="PANTHER" id="PTHR42794">
    <property type="entry name" value="HEMIN IMPORT ATP-BINDING PROTEIN HMUV"/>
    <property type="match status" value="1"/>
</dbReference>
<dbReference type="InterPro" id="IPR003593">
    <property type="entry name" value="AAA+_ATPase"/>
</dbReference>
<evidence type="ECO:0000313" key="6">
    <source>
        <dbReference type="EMBL" id="RRD50439.1"/>
    </source>
</evidence>
<dbReference type="GO" id="GO:0016887">
    <property type="term" value="F:ATP hydrolysis activity"/>
    <property type="evidence" value="ECO:0007669"/>
    <property type="project" value="InterPro"/>
</dbReference>
<dbReference type="InterPro" id="IPR017871">
    <property type="entry name" value="ABC_transporter-like_CS"/>
</dbReference>
<dbReference type="EMBL" id="RQYT01000006">
    <property type="protein sequence ID" value="RRD50439.1"/>
    <property type="molecule type" value="Genomic_DNA"/>
</dbReference>
<accession>A0A3P1WV31</accession>
<proteinExistence type="predicted"/>
<organism evidence="6 7">
    <name type="scientific">Arachnia propionica</name>
    <dbReference type="NCBI Taxonomy" id="1750"/>
    <lineage>
        <taxon>Bacteria</taxon>
        <taxon>Bacillati</taxon>
        <taxon>Actinomycetota</taxon>
        <taxon>Actinomycetes</taxon>
        <taxon>Propionibacteriales</taxon>
        <taxon>Propionibacteriaceae</taxon>
        <taxon>Arachnia</taxon>
    </lineage>
</organism>
<dbReference type="GO" id="GO:0005524">
    <property type="term" value="F:ATP binding"/>
    <property type="evidence" value="ECO:0007669"/>
    <property type="project" value="UniProtKB-KW"/>
</dbReference>
<evidence type="ECO:0000256" key="1">
    <source>
        <dbReference type="ARBA" id="ARBA00022448"/>
    </source>
</evidence>
<comment type="caution">
    <text evidence="6">The sequence shown here is derived from an EMBL/GenBank/DDBJ whole genome shotgun (WGS) entry which is preliminary data.</text>
</comment>
<dbReference type="Pfam" id="PF00005">
    <property type="entry name" value="ABC_tran"/>
    <property type="match status" value="1"/>
</dbReference>
<dbReference type="PROSITE" id="PS50893">
    <property type="entry name" value="ABC_TRANSPORTER_2"/>
    <property type="match status" value="1"/>
</dbReference>
<dbReference type="InterPro" id="IPR027417">
    <property type="entry name" value="P-loop_NTPase"/>
</dbReference>
<keyword evidence="1" id="KW-0813">Transport</keyword>
<evidence type="ECO:0000256" key="4">
    <source>
        <dbReference type="ARBA" id="ARBA00022967"/>
    </source>
</evidence>
<dbReference type="Proteomes" id="UP000280935">
    <property type="component" value="Unassembled WGS sequence"/>
</dbReference>
<dbReference type="InterPro" id="IPR003439">
    <property type="entry name" value="ABC_transporter-like_ATP-bd"/>
</dbReference>
<protein>
    <submittedName>
        <fullName evidence="6">ABC transporter ATP-binding protein</fullName>
    </submittedName>
</protein>
<dbReference type="AlphaFoldDB" id="A0A3P1WV31"/>
<dbReference type="RefSeq" id="WP_125227297.1">
    <property type="nucleotide sequence ID" value="NZ_RQYT01000006.1"/>
</dbReference>
<evidence type="ECO:0000256" key="2">
    <source>
        <dbReference type="ARBA" id="ARBA00022741"/>
    </source>
</evidence>
<dbReference type="Gene3D" id="3.40.50.300">
    <property type="entry name" value="P-loop containing nucleotide triphosphate hydrolases"/>
    <property type="match status" value="1"/>
</dbReference>
<dbReference type="FunFam" id="3.40.50.300:FF:000134">
    <property type="entry name" value="Iron-enterobactin ABC transporter ATP-binding protein"/>
    <property type="match status" value="1"/>
</dbReference>
<dbReference type="SUPFAM" id="SSF52540">
    <property type="entry name" value="P-loop containing nucleoside triphosphate hydrolases"/>
    <property type="match status" value="1"/>
</dbReference>
<sequence length="256" mass="27525">MELRAVSLQVRLGGRPILRGIDLTARPGEVLGLIGPNGAGKSTLLRTIACLIAPASGSVLAGAEELRSLPHRRRARLVSFLPQDTTLAANFRVRDLVALGRYAHLSRWSAPTSTDARVVDQALGRAGVEELANRPVGTLSGGQRQLVMVAKLLAQDARIVLLDEPVSALDIAYQLQVMRLLRSLAADGHTVVVVLHDLNLAARGCDRIAMLRDGLLHRIGSPTEVLSEEAVSEVYGITCHIDSQPDSRRPRVTALL</sequence>
<dbReference type="PANTHER" id="PTHR42794:SF1">
    <property type="entry name" value="HEMIN IMPORT ATP-BINDING PROTEIN HMUV"/>
    <property type="match status" value="1"/>
</dbReference>